<comment type="caution">
    <text evidence="1">The sequence shown here is derived from an EMBL/GenBank/DDBJ whole genome shotgun (WGS) entry which is preliminary data.</text>
</comment>
<reference evidence="1" key="1">
    <citation type="submission" date="2018-12" db="EMBL/GenBank/DDBJ databases">
        <authorList>
            <person name="Will S."/>
            <person name="Neumann-Schaal M."/>
            <person name="Henke P."/>
        </authorList>
    </citation>
    <scope>NUCLEOTIDE SEQUENCE</scope>
    <source>
        <strain evidence="1">PCC 7102</strain>
    </source>
</reference>
<organism evidence="1 2">
    <name type="scientific">Dulcicalothrix desertica PCC 7102</name>
    <dbReference type="NCBI Taxonomy" id="232991"/>
    <lineage>
        <taxon>Bacteria</taxon>
        <taxon>Bacillati</taxon>
        <taxon>Cyanobacteriota</taxon>
        <taxon>Cyanophyceae</taxon>
        <taxon>Nostocales</taxon>
        <taxon>Calotrichaceae</taxon>
        <taxon>Dulcicalothrix</taxon>
    </lineage>
</organism>
<evidence type="ECO:0000313" key="2">
    <source>
        <dbReference type="Proteomes" id="UP000271624"/>
    </source>
</evidence>
<evidence type="ECO:0008006" key="3">
    <source>
        <dbReference type="Google" id="ProtNLM"/>
    </source>
</evidence>
<sequence length="377" mass="43018">MNTTSETNIFYTHPESLVVHPKLIQIYGENESRLDLEQDIANRGVILTPLVVSSRSNVLLSGKCRRAIAIKLGWDSVPVRYVDCASDAEEEAWVLSLNLNRDGKTNYQKMVEAQHWESHLRPLASKNQAAGAEYMRQFLLLSNSTEGESIDLDIKSINVRNTVAKKVKMGAGPYSNSKQVYKEILALQKENKLVAGAALEKELNRSIDAAYKFIRNPNYSEAVFILESGNVGTVGEAIAWANSGERNPFRKYKVWNVYMFTEETRVKDCSLCGRVIDITNEFVVFGFRNMTNWRLKVVHLRPRDIRAELVADSETQRHQRIFSLMEKHHFIEPIASGLSSLLKLPDLTYEEEAFLHNIEFYYQKSLQEVKPTITIEP</sequence>
<dbReference type="OrthoDB" id="476834at2"/>
<evidence type="ECO:0000313" key="1">
    <source>
        <dbReference type="EMBL" id="RUS94957.1"/>
    </source>
</evidence>
<dbReference type="EMBL" id="RSCL01000045">
    <property type="protein sequence ID" value="RUS94957.1"/>
    <property type="molecule type" value="Genomic_DNA"/>
</dbReference>
<dbReference type="AlphaFoldDB" id="A0A433UM92"/>
<dbReference type="Proteomes" id="UP000271624">
    <property type="component" value="Unassembled WGS sequence"/>
</dbReference>
<accession>A0A433UM92</accession>
<dbReference type="Gene3D" id="3.90.1530.10">
    <property type="entry name" value="Conserved hypothetical protein from pyrococcus furiosus pfu- 392566-001, ParB domain"/>
    <property type="match status" value="1"/>
</dbReference>
<keyword evidence="2" id="KW-1185">Reference proteome</keyword>
<dbReference type="InterPro" id="IPR036086">
    <property type="entry name" value="ParB/Sulfiredoxin_sf"/>
</dbReference>
<gene>
    <name evidence="1" type="ORF">DSM106972_092080</name>
</gene>
<reference evidence="1" key="2">
    <citation type="journal article" date="2019" name="Genome Biol. Evol.">
        <title>Day and night: Metabolic profiles and evolutionary relationships of six axenic non-marine cyanobacteria.</title>
        <authorList>
            <person name="Will S.E."/>
            <person name="Henke P."/>
            <person name="Boedeker C."/>
            <person name="Huang S."/>
            <person name="Brinkmann H."/>
            <person name="Rohde M."/>
            <person name="Jarek M."/>
            <person name="Friedl T."/>
            <person name="Seufert S."/>
            <person name="Schumacher M."/>
            <person name="Overmann J."/>
            <person name="Neumann-Schaal M."/>
            <person name="Petersen J."/>
        </authorList>
    </citation>
    <scope>NUCLEOTIDE SEQUENCE [LARGE SCALE GENOMIC DNA]</scope>
    <source>
        <strain evidence="1">PCC 7102</strain>
    </source>
</reference>
<dbReference type="RefSeq" id="WP_127087150.1">
    <property type="nucleotide sequence ID" value="NZ_RSCL01000045.1"/>
</dbReference>
<dbReference type="SUPFAM" id="SSF110849">
    <property type="entry name" value="ParB/Sulfiredoxin"/>
    <property type="match status" value="1"/>
</dbReference>
<protein>
    <recommendedName>
        <fullName evidence="3">ParB/Sulfiredoxin domain-containing protein</fullName>
    </recommendedName>
</protein>
<name>A0A433UM92_9CYAN</name>
<proteinExistence type="predicted"/>